<evidence type="ECO:0000313" key="3">
    <source>
        <dbReference type="Proteomes" id="UP000019184"/>
    </source>
</evidence>
<name>A0A7U7G7T2_9GAMM</name>
<sequence>MFMVFEPLDGQWHVSVTDHRTKVDWANCVKDIVDLHYSEAAKITLVMANLNTHKPSSLYEAFPPEEARRLLNKLEFHSTPKHGSWLNMAEIEFSALKRQCLDCRVPNQETLKQKIAD</sequence>
<dbReference type="OrthoDB" id="165456at2"/>
<organism evidence="2 3">
    <name type="scientific">Candidatus Contendobacter odensis Run_B_J11</name>
    <dbReference type="NCBI Taxonomy" id="1400861"/>
    <lineage>
        <taxon>Bacteria</taxon>
        <taxon>Pseudomonadati</taxon>
        <taxon>Pseudomonadota</taxon>
        <taxon>Gammaproteobacteria</taxon>
        <taxon>Candidatus Competibacteraceae</taxon>
        <taxon>Candidatus Contendibacter</taxon>
    </lineage>
</organism>
<dbReference type="EMBL" id="CBTK010000004">
    <property type="protein sequence ID" value="CDH43095.1"/>
    <property type="molecule type" value="Genomic_DNA"/>
</dbReference>
<dbReference type="Pfam" id="PF13358">
    <property type="entry name" value="DDE_3"/>
    <property type="match status" value="1"/>
</dbReference>
<proteinExistence type="predicted"/>
<accession>A0A7U7G7T2</accession>
<dbReference type="InterPro" id="IPR038717">
    <property type="entry name" value="Tc1-like_DDE_dom"/>
</dbReference>
<gene>
    <name evidence="2" type="ORF">BN874_1010002</name>
</gene>
<evidence type="ECO:0000259" key="1">
    <source>
        <dbReference type="Pfam" id="PF13358"/>
    </source>
</evidence>
<dbReference type="Proteomes" id="UP000019184">
    <property type="component" value="Unassembled WGS sequence"/>
</dbReference>
<evidence type="ECO:0000313" key="2">
    <source>
        <dbReference type="EMBL" id="CDH43095.1"/>
    </source>
</evidence>
<comment type="caution">
    <text evidence="2">The sequence shown here is derived from an EMBL/GenBank/DDBJ whole genome shotgun (WGS) entry which is preliminary data.</text>
</comment>
<dbReference type="AlphaFoldDB" id="A0A7U7G7T2"/>
<reference evidence="2 3" key="1">
    <citation type="journal article" date="2014" name="ISME J.">
        <title>Candidatus Competibacter-lineage genomes retrieved from metagenomes reveal functional metabolic diversity.</title>
        <authorList>
            <person name="McIlroy S.J."/>
            <person name="Albertsen M."/>
            <person name="Andresen E.K."/>
            <person name="Saunders A.M."/>
            <person name="Kristiansen R."/>
            <person name="Stokholm-Bjerregaard M."/>
            <person name="Nielsen K.L."/>
            <person name="Nielsen P.H."/>
        </authorList>
    </citation>
    <scope>NUCLEOTIDE SEQUENCE [LARGE SCALE GENOMIC DNA]</scope>
    <source>
        <strain evidence="2 3">Run_B_J11</strain>
    </source>
</reference>
<protein>
    <recommendedName>
        <fullName evidence="1">Tc1-like transposase DDE domain-containing protein</fullName>
    </recommendedName>
</protein>
<feature type="domain" description="Tc1-like transposase DDE" evidence="1">
    <location>
        <begin position="2"/>
        <end position="112"/>
    </location>
</feature>
<keyword evidence="3" id="KW-1185">Reference proteome</keyword>